<dbReference type="InterPro" id="IPR013325">
    <property type="entry name" value="RNA_pol_sigma_r2"/>
</dbReference>
<evidence type="ECO:0000259" key="7">
    <source>
        <dbReference type="Pfam" id="PF08281"/>
    </source>
</evidence>
<evidence type="ECO:0000259" key="6">
    <source>
        <dbReference type="Pfam" id="PF04542"/>
    </source>
</evidence>
<dbReference type="EMBL" id="BIXY01000011">
    <property type="protein sequence ID" value="GCF07511.1"/>
    <property type="molecule type" value="Genomic_DNA"/>
</dbReference>
<keyword evidence="2" id="KW-0805">Transcription regulation</keyword>
<dbReference type="SUPFAM" id="SSF88659">
    <property type="entry name" value="Sigma3 and sigma4 domains of RNA polymerase sigma factors"/>
    <property type="match status" value="1"/>
</dbReference>
<dbReference type="NCBIfam" id="NF007215">
    <property type="entry name" value="PRK09637.1"/>
    <property type="match status" value="1"/>
</dbReference>
<dbReference type="InterPro" id="IPR036388">
    <property type="entry name" value="WH-like_DNA-bd_sf"/>
</dbReference>
<dbReference type="PANTHER" id="PTHR43133">
    <property type="entry name" value="RNA POLYMERASE ECF-TYPE SIGMA FACTO"/>
    <property type="match status" value="1"/>
</dbReference>
<evidence type="ECO:0000313" key="9">
    <source>
        <dbReference type="Proteomes" id="UP000322530"/>
    </source>
</evidence>
<dbReference type="Gene3D" id="1.10.1740.10">
    <property type="match status" value="1"/>
</dbReference>
<dbReference type="Pfam" id="PF08281">
    <property type="entry name" value="Sigma70_r4_2"/>
    <property type="match status" value="1"/>
</dbReference>
<dbReference type="InterPro" id="IPR013324">
    <property type="entry name" value="RNA_pol_sigma_r3/r4-like"/>
</dbReference>
<dbReference type="AlphaFoldDB" id="A0A5A5T7S4"/>
<keyword evidence="9" id="KW-1185">Reference proteome</keyword>
<sequence>MMSTTTEQAWEAFHTPLYQFIRRRVADDATAEDLLQDVYLKIHQQRGSLRDARRMESWIYQITRNLIIDYYRSHRHQMTTLDDVEALDLPEELPDDDIVSELLPCVRAMVLSLPGQDRQALILTEYQGLTQKELGERLGLSLSGAKSRVQRAREKLKQELLACCHFELDRRGHILDYQPRSDCCEQSSCFQDANGDTRQPLRPFLPNSVSSNEGYREGRSALLVVSNGKEQANENRSPN</sequence>
<evidence type="ECO:0000313" key="8">
    <source>
        <dbReference type="EMBL" id="GCF07511.1"/>
    </source>
</evidence>
<dbReference type="Pfam" id="PF04542">
    <property type="entry name" value="Sigma70_r2"/>
    <property type="match status" value="1"/>
</dbReference>
<dbReference type="GO" id="GO:0003677">
    <property type="term" value="F:DNA binding"/>
    <property type="evidence" value="ECO:0007669"/>
    <property type="project" value="InterPro"/>
</dbReference>
<accession>A0A5A5T7S4</accession>
<dbReference type="InterPro" id="IPR039425">
    <property type="entry name" value="RNA_pol_sigma-70-like"/>
</dbReference>
<evidence type="ECO:0000256" key="5">
    <source>
        <dbReference type="NCBIfam" id="TIGR02959"/>
    </source>
</evidence>
<gene>
    <name evidence="8" type="ORF">KDI_10750</name>
</gene>
<dbReference type="GO" id="GO:0006352">
    <property type="term" value="P:DNA-templated transcription initiation"/>
    <property type="evidence" value="ECO:0007669"/>
    <property type="project" value="InterPro"/>
</dbReference>
<evidence type="ECO:0000256" key="3">
    <source>
        <dbReference type="ARBA" id="ARBA00023082"/>
    </source>
</evidence>
<dbReference type="InterPro" id="IPR014304">
    <property type="entry name" value="RNA_pol_sigma-Z"/>
</dbReference>
<evidence type="ECO:0000256" key="2">
    <source>
        <dbReference type="ARBA" id="ARBA00023015"/>
    </source>
</evidence>
<keyword evidence="3" id="KW-0731">Sigma factor</keyword>
<dbReference type="CDD" id="cd06171">
    <property type="entry name" value="Sigma70_r4"/>
    <property type="match status" value="1"/>
</dbReference>
<evidence type="ECO:0000256" key="4">
    <source>
        <dbReference type="ARBA" id="ARBA00023163"/>
    </source>
</evidence>
<dbReference type="PANTHER" id="PTHR43133:SF62">
    <property type="entry name" value="RNA POLYMERASE SIGMA FACTOR SIGZ"/>
    <property type="match status" value="1"/>
</dbReference>
<organism evidence="8 9">
    <name type="scientific">Dictyobacter arantiisoli</name>
    <dbReference type="NCBI Taxonomy" id="2014874"/>
    <lineage>
        <taxon>Bacteria</taxon>
        <taxon>Bacillati</taxon>
        <taxon>Chloroflexota</taxon>
        <taxon>Ktedonobacteria</taxon>
        <taxon>Ktedonobacterales</taxon>
        <taxon>Dictyobacteraceae</taxon>
        <taxon>Dictyobacter</taxon>
    </lineage>
</organism>
<feature type="domain" description="RNA polymerase sigma factor 70 region 4 type 2" evidence="7">
    <location>
        <begin position="105"/>
        <end position="156"/>
    </location>
</feature>
<feature type="domain" description="RNA polymerase sigma-70 region 2" evidence="6">
    <location>
        <begin position="11"/>
        <end position="75"/>
    </location>
</feature>
<dbReference type="InterPro" id="IPR014284">
    <property type="entry name" value="RNA_pol_sigma-70_dom"/>
</dbReference>
<dbReference type="Gene3D" id="1.10.10.10">
    <property type="entry name" value="Winged helix-like DNA-binding domain superfamily/Winged helix DNA-binding domain"/>
    <property type="match status" value="1"/>
</dbReference>
<dbReference type="InterPro" id="IPR007627">
    <property type="entry name" value="RNA_pol_sigma70_r2"/>
</dbReference>
<evidence type="ECO:0000256" key="1">
    <source>
        <dbReference type="ARBA" id="ARBA00010641"/>
    </source>
</evidence>
<proteinExistence type="inferred from homology"/>
<dbReference type="Proteomes" id="UP000322530">
    <property type="component" value="Unassembled WGS sequence"/>
</dbReference>
<name>A0A5A5T7S4_9CHLR</name>
<dbReference type="NCBIfam" id="TIGR02937">
    <property type="entry name" value="sigma70-ECF"/>
    <property type="match status" value="1"/>
</dbReference>
<dbReference type="GO" id="GO:0016987">
    <property type="term" value="F:sigma factor activity"/>
    <property type="evidence" value="ECO:0007669"/>
    <property type="project" value="UniProtKB-KW"/>
</dbReference>
<dbReference type="InterPro" id="IPR013249">
    <property type="entry name" value="RNA_pol_sigma70_r4_t2"/>
</dbReference>
<dbReference type="SUPFAM" id="SSF88946">
    <property type="entry name" value="Sigma2 domain of RNA polymerase sigma factors"/>
    <property type="match status" value="1"/>
</dbReference>
<comment type="similarity">
    <text evidence="1">Belongs to the sigma-70 factor family. ECF subfamily.</text>
</comment>
<comment type="caution">
    <text evidence="8">The sequence shown here is derived from an EMBL/GenBank/DDBJ whole genome shotgun (WGS) entry which is preliminary data.</text>
</comment>
<keyword evidence="4" id="KW-0804">Transcription</keyword>
<reference evidence="8 9" key="1">
    <citation type="submission" date="2019-01" db="EMBL/GenBank/DDBJ databases">
        <title>Draft genome sequence of Dictyobacter sp. Uno17.</title>
        <authorList>
            <person name="Wang C.M."/>
            <person name="Zheng Y."/>
            <person name="Sakai Y."/>
            <person name="Abe K."/>
            <person name="Yokota A."/>
            <person name="Yabe S."/>
        </authorList>
    </citation>
    <scope>NUCLEOTIDE SEQUENCE [LARGE SCALE GENOMIC DNA]</scope>
    <source>
        <strain evidence="8 9">Uno17</strain>
    </source>
</reference>
<protein>
    <recommendedName>
        <fullName evidence="5">RNA polymerase sigma factor SigZ</fullName>
    </recommendedName>
</protein>
<dbReference type="NCBIfam" id="TIGR02959">
    <property type="entry name" value="SigZ"/>
    <property type="match status" value="1"/>
</dbReference>